<dbReference type="AlphaFoldDB" id="A0A7D6ZJV4"/>
<protein>
    <submittedName>
        <fullName evidence="2">Uncharacterized protein</fullName>
    </submittedName>
</protein>
<keyword evidence="1" id="KW-0472">Membrane</keyword>
<dbReference type="Proteomes" id="UP000512286">
    <property type="component" value="Chromosome"/>
</dbReference>
<keyword evidence="1" id="KW-0812">Transmembrane</keyword>
<reference evidence="2 3" key="1">
    <citation type="submission" date="2020-07" db="EMBL/GenBank/DDBJ databases">
        <title>Electron transfer.</title>
        <authorList>
            <person name="Huang L."/>
            <person name="Liu X."/>
            <person name="Zhou S."/>
        </authorList>
    </citation>
    <scope>NUCLEOTIDE SEQUENCE [LARGE SCALE GENOMIC DNA]</scope>
    <source>
        <strain evidence="2 3">Lx1</strain>
    </source>
</reference>
<feature type="transmembrane region" description="Helical" evidence="1">
    <location>
        <begin position="254"/>
        <end position="274"/>
    </location>
</feature>
<dbReference type="KEGG" id="cint:HZF06_10030"/>
<evidence type="ECO:0000256" key="1">
    <source>
        <dbReference type="SAM" id="Phobius"/>
    </source>
</evidence>
<evidence type="ECO:0000313" key="2">
    <source>
        <dbReference type="EMBL" id="QLY81899.1"/>
    </source>
</evidence>
<feature type="transmembrane region" description="Helical" evidence="1">
    <location>
        <begin position="231"/>
        <end position="248"/>
    </location>
</feature>
<evidence type="ECO:0000313" key="3">
    <source>
        <dbReference type="Proteomes" id="UP000512286"/>
    </source>
</evidence>
<keyword evidence="1" id="KW-1133">Transmembrane helix</keyword>
<name>A0A7D6ZJV4_9CLOT</name>
<gene>
    <name evidence="2" type="ORF">HZF06_10030</name>
</gene>
<dbReference type="RefSeq" id="WP_181603397.1">
    <property type="nucleotide sequence ID" value="NZ_CP059378.1"/>
</dbReference>
<proteinExistence type="predicted"/>
<accession>A0A7D6ZJV4</accession>
<feature type="transmembrane region" description="Helical" evidence="1">
    <location>
        <begin position="198"/>
        <end position="219"/>
    </location>
</feature>
<feature type="transmembrane region" description="Helical" evidence="1">
    <location>
        <begin position="165"/>
        <end position="186"/>
    </location>
</feature>
<dbReference type="EMBL" id="CP059378">
    <property type="protein sequence ID" value="QLY81899.1"/>
    <property type="molecule type" value="Genomic_DNA"/>
</dbReference>
<organism evidence="2 3">
    <name type="scientific">Clostridium intestinale</name>
    <dbReference type="NCBI Taxonomy" id="36845"/>
    <lineage>
        <taxon>Bacteria</taxon>
        <taxon>Bacillati</taxon>
        <taxon>Bacillota</taxon>
        <taxon>Clostridia</taxon>
        <taxon>Eubacteriales</taxon>
        <taxon>Clostridiaceae</taxon>
        <taxon>Clostridium</taxon>
    </lineage>
</organism>
<sequence>MSFTDIKSIIGYFINDDIKITVYLSSLFLISWLYKHFKSSITEEDATNMKKLEEAINSYSNLHASIKNIINSYTSNESLTKEYLEKLRIDLSKIYTYLSIDQLKDLIELDYSCIENIKYLDDIVKKQILKLKTYQLDSISHDMESEKNIFAKFELFVKRSKFKQIVFPFMYSLFSYLAILLILIFGLNFYGASFIDKVSLAIALLYLFFGIMTLSFIINELINNRVIMNKKNFLAILFLLITPFVIFVLFSKYFIILCMICLVIYWIYFISGIIKKPI</sequence>